<comment type="catalytic activity">
    <reaction evidence="2">
        <text>N(6)-D-ribulosyl-L-lysyl-[protein] + ATP = N(6)-(3-O-phospho-D-ribulosyl)-L-lysyl-[protein] + ADP + H(+)</text>
        <dbReference type="Rhea" id="RHEA:48432"/>
        <dbReference type="Rhea" id="RHEA-COMP:12103"/>
        <dbReference type="Rhea" id="RHEA-COMP:12104"/>
        <dbReference type="ChEBI" id="CHEBI:15378"/>
        <dbReference type="ChEBI" id="CHEBI:30616"/>
        <dbReference type="ChEBI" id="CHEBI:90418"/>
        <dbReference type="ChEBI" id="CHEBI:90420"/>
        <dbReference type="ChEBI" id="CHEBI:456216"/>
        <dbReference type="EC" id="2.7.1.172"/>
    </reaction>
    <physiologicalReaction direction="left-to-right" evidence="2">
        <dbReference type="Rhea" id="RHEA:48433"/>
    </physiologicalReaction>
</comment>
<dbReference type="FunFam" id="3.90.1200.10:FF:000018">
    <property type="entry name" value="Fructosamine-3-kinase, putative"/>
    <property type="match status" value="1"/>
</dbReference>
<protein>
    <recommendedName>
        <fullName evidence="1">protein-ribulosamine 3-kinase</fullName>
        <ecNumber evidence="1">2.7.1.172</ecNumber>
    </recommendedName>
</protein>
<feature type="compositionally biased region" description="Low complexity" evidence="3">
    <location>
        <begin position="16"/>
        <end position="35"/>
    </location>
</feature>
<dbReference type="Gene3D" id="3.90.1200.10">
    <property type="match status" value="1"/>
</dbReference>
<dbReference type="GO" id="GO:0102193">
    <property type="term" value="F:protein-ribulosamine 3-kinase activity"/>
    <property type="evidence" value="ECO:0007669"/>
    <property type="project" value="UniProtKB-EC"/>
</dbReference>
<reference evidence="5" key="2">
    <citation type="submission" date="2020-04" db="EMBL/GenBank/DDBJ databases">
        <authorList>
            <consortium name="NCBI Genome Project"/>
        </authorList>
    </citation>
    <scope>NUCLEOTIDE SEQUENCE</scope>
    <source>
        <strain evidence="5">CBS 342.82</strain>
    </source>
</reference>
<reference evidence="5" key="3">
    <citation type="submission" date="2025-08" db="UniProtKB">
        <authorList>
            <consortium name="RefSeq"/>
        </authorList>
    </citation>
    <scope>IDENTIFICATION</scope>
    <source>
        <strain evidence="5">CBS 342.82</strain>
    </source>
</reference>
<dbReference type="Pfam" id="PF03881">
    <property type="entry name" value="Fructosamin_kin"/>
    <property type="match status" value="1"/>
</dbReference>
<dbReference type="GeneID" id="54364918"/>
<evidence type="ECO:0000313" key="5">
    <source>
        <dbReference type="RefSeq" id="XP_033456165.1"/>
    </source>
</evidence>
<organism evidence="5">
    <name type="scientific">Dissoconium aciculare CBS 342.82</name>
    <dbReference type="NCBI Taxonomy" id="1314786"/>
    <lineage>
        <taxon>Eukaryota</taxon>
        <taxon>Fungi</taxon>
        <taxon>Dikarya</taxon>
        <taxon>Ascomycota</taxon>
        <taxon>Pezizomycotina</taxon>
        <taxon>Dothideomycetes</taxon>
        <taxon>Dothideomycetidae</taxon>
        <taxon>Mycosphaerellales</taxon>
        <taxon>Dissoconiaceae</taxon>
        <taxon>Dissoconium</taxon>
    </lineage>
</organism>
<dbReference type="RefSeq" id="XP_033456165.1">
    <property type="nucleotide sequence ID" value="XM_033607118.1"/>
</dbReference>
<dbReference type="PANTHER" id="PTHR12149">
    <property type="entry name" value="FRUCTOSAMINE 3 KINASE-RELATED PROTEIN"/>
    <property type="match status" value="1"/>
</dbReference>
<dbReference type="EC" id="2.7.1.172" evidence="1"/>
<proteinExistence type="predicted"/>
<accession>A0A6J3LV30</accession>
<feature type="region of interest" description="Disordered" evidence="3">
    <location>
        <begin position="16"/>
        <end position="38"/>
    </location>
</feature>
<sequence>MSVDPAILCLLPSISSTSPSNPPSISLSSLSGGTSAARTQKLTVNDQSTTNSKATESRHYFLKTSSSPDASTIFRGEHVSLSALSTAIPDFCPRPIGHGTYENDARTSFLLTEFIESGGSSSTQSSYHENDEPPLSLAAKIAHLHSLPSSIAEDLEKPGFGFPVTTFCGDTPLDNSWCSTWVEFFAERRLLAIADRFEKLHGKDDELRNIVDRVCSEVVKRLLGNETLCSPHGPPPRLIHGDLWSGNTTIGTLAPSESPSSRPEALTFDPSSFYAHSEFDHGIMSMFPGGTFDSEFWREYFSVKEKDEPKEEYDDRVALYRSWHALNHAVMFGGRGSYRTSALRTLRDLLSKYGTS</sequence>
<keyword evidence="4" id="KW-1185">Reference proteome</keyword>
<reference evidence="5" key="1">
    <citation type="submission" date="2020-01" db="EMBL/GenBank/DDBJ databases">
        <authorList>
            <consortium name="DOE Joint Genome Institute"/>
            <person name="Haridas S."/>
            <person name="Albert R."/>
            <person name="Binder M."/>
            <person name="Bloem J."/>
            <person name="Labutti K."/>
            <person name="Salamov A."/>
            <person name="Andreopoulos B."/>
            <person name="Baker S.E."/>
            <person name="Barry K."/>
            <person name="Bills G."/>
            <person name="Bluhm B.H."/>
            <person name="Cannon C."/>
            <person name="Castanera R."/>
            <person name="Culley D.E."/>
            <person name="Daum C."/>
            <person name="Ezra D."/>
            <person name="Gonzalez J.B."/>
            <person name="Henrissat B."/>
            <person name="Kuo A."/>
            <person name="Liang C."/>
            <person name="Lipzen A."/>
            <person name="Lutzoni F."/>
            <person name="Magnuson J."/>
            <person name="Mondo S."/>
            <person name="Nolan M."/>
            <person name="Ohm R."/>
            <person name="Pangilinan J."/>
            <person name="Park H.-J."/>
            <person name="Ramirez L."/>
            <person name="Alfaro M."/>
            <person name="Sun H."/>
            <person name="Tritt A."/>
            <person name="Yoshinaga Y."/>
            <person name="Zwiers L.-H."/>
            <person name="Turgeon B.G."/>
            <person name="Goodwin S.B."/>
            <person name="Spatafora J.W."/>
            <person name="Crous P.W."/>
            <person name="Grigoriev I.V."/>
        </authorList>
    </citation>
    <scope>NUCLEOTIDE SEQUENCE</scope>
    <source>
        <strain evidence="5">CBS 342.82</strain>
    </source>
</reference>
<dbReference type="SUPFAM" id="SSF56112">
    <property type="entry name" value="Protein kinase-like (PK-like)"/>
    <property type="match status" value="1"/>
</dbReference>
<evidence type="ECO:0000256" key="3">
    <source>
        <dbReference type="SAM" id="MobiDB-lite"/>
    </source>
</evidence>
<name>A0A6J3LV30_9PEZI</name>
<gene>
    <name evidence="5" type="ORF">K489DRAFT_404365</name>
</gene>
<dbReference type="OrthoDB" id="5772781at2759"/>
<dbReference type="PANTHER" id="PTHR12149:SF8">
    <property type="entry name" value="PROTEIN-RIBULOSAMINE 3-KINASE"/>
    <property type="match status" value="1"/>
</dbReference>
<dbReference type="AlphaFoldDB" id="A0A6J3LV30"/>
<dbReference type="InterPro" id="IPR016477">
    <property type="entry name" value="Fructo-/Ketosamine-3-kinase"/>
</dbReference>
<evidence type="ECO:0000313" key="4">
    <source>
        <dbReference type="Proteomes" id="UP000504637"/>
    </source>
</evidence>
<evidence type="ECO:0000256" key="2">
    <source>
        <dbReference type="ARBA" id="ARBA00048655"/>
    </source>
</evidence>
<dbReference type="InterPro" id="IPR011009">
    <property type="entry name" value="Kinase-like_dom_sf"/>
</dbReference>
<dbReference type="Proteomes" id="UP000504637">
    <property type="component" value="Unplaced"/>
</dbReference>
<evidence type="ECO:0000256" key="1">
    <source>
        <dbReference type="ARBA" id="ARBA00011961"/>
    </source>
</evidence>